<sequence>MPMERTASVEDMVGNLWRLGRTPSQAEFEQFFSNIAQVGSQQNLAAQAAAAQAAQAAQPETNGTDATGIPRVASIDLLRKMIMQGQQPPVAPAMVPNLMNPMAGMGAMQTGLGGAGLGVAGMIPGVGAAGINPVALAAAGIPGNVAPPSPKVEKKPPKRAPAPKTKAPANKKTSPAPAKKGVKREASADPSDKASDDDFSDSEGGEGEGGKGKTTDEVRRQRRMLSNRESARRSRRRKLEHVATLEGQINQHKAENLALLERLRESEARVEAVVRENAQLKAEIVRMSEVAGAGGKPMERASSLQRIASAGNLAKSNLGGTASPQMSGDDSPRGFVPFRSLQSYENLLSLQAQGR</sequence>
<feature type="coiled-coil region" evidence="5">
    <location>
        <begin position="242"/>
        <end position="290"/>
    </location>
</feature>
<keyword evidence="5" id="KW-0175">Coiled coil</keyword>
<evidence type="ECO:0000259" key="7">
    <source>
        <dbReference type="PROSITE" id="PS50217"/>
    </source>
</evidence>
<dbReference type="InParanoid" id="C1E070"/>
<keyword evidence="9" id="KW-1185">Reference proteome</keyword>
<dbReference type="InterPro" id="IPR046347">
    <property type="entry name" value="bZIP_sf"/>
</dbReference>
<keyword evidence="3" id="KW-0804">Transcription</keyword>
<dbReference type="Gene3D" id="1.20.5.170">
    <property type="match status" value="1"/>
</dbReference>
<dbReference type="PANTHER" id="PTHR45764">
    <property type="entry name" value="BZIP TRANSCRIPTION FACTOR 44"/>
    <property type="match status" value="1"/>
</dbReference>
<dbReference type="GO" id="GO:0003677">
    <property type="term" value="F:DNA binding"/>
    <property type="evidence" value="ECO:0007669"/>
    <property type="project" value="UniProtKB-KW"/>
</dbReference>
<dbReference type="Pfam" id="PF00170">
    <property type="entry name" value="bZIP_1"/>
    <property type="match status" value="1"/>
</dbReference>
<evidence type="ECO:0000256" key="6">
    <source>
        <dbReference type="SAM" id="MobiDB-lite"/>
    </source>
</evidence>
<evidence type="ECO:0000313" key="9">
    <source>
        <dbReference type="Proteomes" id="UP000002009"/>
    </source>
</evidence>
<dbReference type="OMA" id="HEMESYY"/>
<organism evidence="8 9">
    <name type="scientific">Micromonas commoda (strain RCC299 / NOUM17 / CCMP2709)</name>
    <name type="common">Picoplanktonic green alga</name>
    <dbReference type="NCBI Taxonomy" id="296587"/>
    <lineage>
        <taxon>Eukaryota</taxon>
        <taxon>Viridiplantae</taxon>
        <taxon>Chlorophyta</taxon>
        <taxon>Mamiellophyceae</taxon>
        <taxon>Mamiellales</taxon>
        <taxon>Mamiellaceae</taxon>
        <taxon>Micromonas</taxon>
    </lineage>
</organism>
<feature type="compositionally biased region" description="Polar residues" evidence="6">
    <location>
        <begin position="314"/>
        <end position="328"/>
    </location>
</feature>
<dbReference type="eggNOG" id="ENOG502SE2I">
    <property type="taxonomic scope" value="Eukaryota"/>
</dbReference>
<evidence type="ECO:0000256" key="2">
    <source>
        <dbReference type="ARBA" id="ARBA00023125"/>
    </source>
</evidence>
<keyword evidence="2" id="KW-0238">DNA-binding</keyword>
<dbReference type="AlphaFoldDB" id="C1E070"/>
<evidence type="ECO:0000313" key="8">
    <source>
        <dbReference type="EMBL" id="ACO61251.1"/>
    </source>
</evidence>
<dbReference type="InterPro" id="IPR004827">
    <property type="entry name" value="bZIP"/>
</dbReference>
<evidence type="ECO:0000256" key="3">
    <source>
        <dbReference type="ARBA" id="ARBA00023163"/>
    </source>
</evidence>
<protein>
    <recommendedName>
        <fullName evidence="7">BZIP domain-containing protein</fullName>
    </recommendedName>
</protein>
<dbReference type="GeneID" id="8240702"/>
<evidence type="ECO:0000256" key="5">
    <source>
        <dbReference type="SAM" id="Coils"/>
    </source>
</evidence>
<evidence type="ECO:0000256" key="1">
    <source>
        <dbReference type="ARBA" id="ARBA00023015"/>
    </source>
</evidence>
<feature type="domain" description="BZIP" evidence="7">
    <location>
        <begin position="217"/>
        <end position="280"/>
    </location>
</feature>
<dbReference type="EMBL" id="CP001323">
    <property type="protein sequence ID" value="ACO61251.1"/>
    <property type="molecule type" value="Genomic_DNA"/>
</dbReference>
<name>C1E070_MICCC</name>
<feature type="compositionally biased region" description="Basic and acidic residues" evidence="6">
    <location>
        <begin position="208"/>
        <end position="219"/>
    </location>
</feature>
<dbReference type="PROSITE" id="PS00036">
    <property type="entry name" value="BZIP_BASIC"/>
    <property type="match status" value="1"/>
</dbReference>
<feature type="region of interest" description="Disordered" evidence="6">
    <location>
        <begin position="314"/>
        <end position="337"/>
    </location>
</feature>
<dbReference type="RefSeq" id="XP_002499993.1">
    <property type="nucleotide sequence ID" value="XM_002499947.1"/>
</dbReference>
<feature type="region of interest" description="Disordered" evidence="6">
    <location>
        <begin position="144"/>
        <end position="239"/>
    </location>
</feature>
<dbReference type="PANTHER" id="PTHR45764:SF38">
    <property type="entry name" value="BZIP TRANSCRIPTION FACTOR 44"/>
    <property type="match status" value="1"/>
</dbReference>
<dbReference type="OrthoDB" id="498888at2759"/>
<evidence type="ECO:0000256" key="4">
    <source>
        <dbReference type="ARBA" id="ARBA00023242"/>
    </source>
</evidence>
<proteinExistence type="predicted"/>
<dbReference type="GO" id="GO:0003700">
    <property type="term" value="F:DNA-binding transcription factor activity"/>
    <property type="evidence" value="ECO:0007669"/>
    <property type="project" value="InterPro"/>
</dbReference>
<reference evidence="8 9" key="1">
    <citation type="journal article" date="2009" name="Science">
        <title>Green evolution and dynamic adaptations revealed by genomes of the marine picoeukaryotes Micromonas.</title>
        <authorList>
            <person name="Worden A.Z."/>
            <person name="Lee J.H."/>
            <person name="Mock T."/>
            <person name="Rouze P."/>
            <person name="Simmons M.P."/>
            <person name="Aerts A.L."/>
            <person name="Allen A.E."/>
            <person name="Cuvelier M.L."/>
            <person name="Derelle E."/>
            <person name="Everett M.V."/>
            <person name="Foulon E."/>
            <person name="Grimwood J."/>
            <person name="Gundlach H."/>
            <person name="Henrissat B."/>
            <person name="Napoli C."/>
            <person name="McDonald S.M."/>
            <person name="Parker M.S."/>
            <person name="Rombauts S."/>
            <person name="Salamov A."/>
            <person name="Von Dassow P."/>
            <person name="Badger J.H."/>
            <person name="Coutinho P.M."/>
            <person name="Demir E."/>
            <person name="Dubchak I."/>
            <person name="Gentemann C."/>
            <person name="Eikrem W."/>
            <person name="Gready J.E."/>
            <person name="John U."/>
            <person name="Lanier W."/>
            <person name="Lindquist E.A."/>
            <person name="Lucas S."/>
            <person name="Mayer K.F."/>
            <person name="Moreau H."/>
            <person name="Not F."/>
            <person name="Otillar R."/>
            <person name="Panaud O."/>
            <person name="Pangilinan J."/>
            <person name="Paulsen I."/>
            <person name="Piegu B."/>
            <person name="Poliakov A."/>
            <person name="Robbens S."/>
            <person name="Schmutz J."/>
            <person name="Toulza E."/>
            <person name="Wyss T."/>
            <person name="Zelensky A."/>
            <person name="Zhou K."/>
            <person name="Armbrust E.V."/>
            <person name="Bhattacharya D."/>
            <person name="Goodenough U.W."/>
            <person name="Van de Peer Y."/>
            <person name="Grigoriev I.V."/>
        </authorList>
    </citation>
    <scope>NUCLEOTIDE SEQUENCE [LARGE SCALE GENOMIC DNA]</scope>
    <source>
        <strain evidence="9">RCC299 / NOUM17</strain>
    </source>
</reference>
<feature type="compositionally biased region" description="Acidic residues" evidence="6">
    <location>
        <begin position="197"/>
        <end position="206"/>
    </location>
</feature>
<dbReference type="KEGG" id="mis:MICPUN_56291"/>
<dbReference type="PROSITE" id="PS50217">
    <property type="entry name" value="BZIP"/>
    <property type="match status" value="1"/>
</dbReference>
<feature type="compositionally biased region" description="Basic and acidic residues" evidence="6">
    <location>
        <begin position="183"/>
        <end position="196"/>
    </location>
</feature>
<dbReference type="SUPFAM" id="SSF57959">
    <property type="entry name" value="Leucine zipper domain"/>
    <property type="match status" value="1"/>
</dbReference>
<dbReference type="SMART" id="SM00338">
    <property type="entry name" value="BRLZ"/>
    <property type="match status" value="1"/>
</dbReference>
<gene>
    <name evidence="8" type="ORF">MICPUN_56291</name>
</gene>
<keyword evidence="4" id="KW-0539">Nucleus</keyword>
<keyword evidence="1" id="KW-0805">Transcription regulation</keyword>
<accession>C1E070</accession>
<dbReference type="FunCoup" id="C1E070">
    <property type="interactions" value="492"/>
</dbReference>
<feature type="compositionally biased region" description="Low complexity" evidence="6">
    <location>
        <begin position="162"/>
        <end position="179"/>
    </location>
</feature>
<dbReference type="Proteomes" id="UP000002009">
    <property type="component" value="Chromosome 2"/>
</dbReference>